<evidence type="ECO:0000256" key="8">
    <source>
        <dbReference type="ARBA" id="ARBA00023128"/>
    </source>
</evidence>
<dbReference type="Pfam" id="PF00441">
    <property type="entry name" value="Acyl-CoA_dh_1"/>
    <property type="match status" value="1"/>
</dbReference>
<dbReference type="InterPro" id="IPR009100">
    <property type="entry name" value="AcylCoA_DH/oxidase_NM_dom_sf"/>
</dbReference>
<dbReference type="InterPro" id="IPR037069">
    <property type="entry name" value="AcylCoA_DH/ox_N_sf"/>
</dbReference>
<dbReference type="SUPFAM" id="SSF56645">
    <property type="entry name" value="Acyl-CoA dehydrogenase NM domain-like"/>
    <property type="match status" value="1"/>
</dbReference>
<dbReference type="Pfam" id="PF21343">
    <property type="entry name" value="ACAD9-ACADV_C"/>
    <property type="match status" value="1"/>
</dbReference>
<dbReference type="SUPFAM" id="SSF47203">
    <property type="entry name" value="Acyl-CoA dehydrogenase C-terminal domain-like"/>
    <property type="match status" value="1"/>
</dbReference>
<name>A0A9P0FH57_BRAAE</name>
<keyword evidence="8" id="KW-0496">Mitochondrion</keyword>
<dbReference type="AlphaFoldDB" id="A0A9P0FH57"/>
<dbReference type="Gene3D" id="1.10.540.10">
    <property type="entry name" value="Acyl-CoA dehydrogenase/oxidase, N-terminal domain"/>
    <property type="match status" value="1"/>
</dbReference>
<dbReference type="OrthoDB" id="354at2759"/>
<sequence>MLQIMGKRCFNQVVKKRTIYKQVLNSTSTQPVAKDSETEFNKQLKQYEELSKIAPKRARAKKPQRKPFAKNLFLGNFDEEILTYPQLEKEDIDELETTLTQVEKLTKQELSNYKQFDANFLQNFGDYKLIGLQAGTFENGRECNISEHTKIMETLCHHRLRNNIIHNEQLGVQVLVKYGSDSLKKEFLGYFTSGKGIVGFCMAEDKMSNLTNMATKAALSADKKEWILSGEKIWVVNGNKSDFLIVFAMTDLVERDELQIPKITAFLVNKNSPGISSTQYDVNNLDLSKIRFDNTPVPIGNVIGVEGDGEKMILSIMNEFRLSYGSVCTALSKKIANKLCDYVIEETTDENLLLKTDAVRDKIGQITLNTFAMESMTYLTAGILDMYENQDVELEAAIIKYFSSQKTVENANICLNLVGTPALEESHWCNKLHRESLKYATLHETNDNLKVIIALMGLKYVGDTISDQIRIARNPLFNAPEIFKRMWNIRKDIEDNPKLKLKLNECLHPSLLMSANNLEYCIHRLKFGSEILLTRYGAEIMNQHIDLNRLADCIINIYAMTAVLGRASRSYCIGLQHGDFEMLMANAFCNYAKEAVQLNIKKIYEGPCQTNDENHRVIAKRLVKFKGYFPVHPLSRNF</sequence>
<dbReference type="Gene3D" id="2.40.110.10">
    <property type="entry name" value="Butyryl-CoA Dehydrogenase, subunit A, domain 2"/>
    <property type="match status" value="1"/>
</dbReference>
<dbReference type="EMBL" id="OV121134">
    <property type="protein sequence ID" value="CAH0553916.1"/>
    <property type="molecule type" value="Genomic_DNA"/>
</dbReference>
<evidence type="ECO:0000256" key="5">
    <source>
        <dbReference type="ARBA" id="ARBA00022827"/>
    </source>
</evidence>
<dbReference type="PANTHER" id="PTHR43884">
    <property type="entry name" value="ACYL-COA DEHYDROGENASE"/>
    <property type="match status" value="1"/>
</dbReference>
<dbReference type="Pfam" id="PF02770">
    <property type="entry name" value="Acyl-CoA_dh_M"/>
    <property type="match status" value="1"/>
</dbReference>
<dbReference type="Proteomes" id="UP001154078">
    <property type="component" value="Chromosome 3"/>
</dbReference>
<keyword evidence="6" id="KW-0809">Transit peptide</keyword>
<dbReference type="InterPro" id="IPR036250">
    <property type="entry name" value="AcylCo_DH-like_C"/>
</dbReference>
<evidence type="ECO:0000259" key="10">
    <source>
        <dbReference type="Pfam" id="PF00441"/>
    </source>
</evidence>
<evidence type="ECO:0000256" key="1">
    <source>
        <dbReference type="ARBA" id="ARBA00001974"/>
    </source>
</evidence>
<dbReference type="InterPro" id="IPR046373">
    <property type="entry name" value="Acyl-CoA_Oxase/DH_mid-dom_sf"/>
</dbReference>
<dbReference type="InterPro" id="IPR049448">
    <property type="entry name" value="ACAD9/ACADV-like_C"/>
</dbReference>
<feature type="domain" description="Acyl-CoA dehydrogenase/oxidase C-terminal" evidence="10">
    <location>
        <begin position="307"/>
        <end position="441"/>
    </location>
</feature>
<keyword evidence="14" id="KW-1185">Reference proteome</keyword>
<evidence type="ECO:0000256" key="6">
    <source>
        <dbReference type="ARBA" id="ARBA00022946"/>
    </source>
</evidence>
<evidence type="ECO:0000313" key="13">
    <source>
        <dbReference type="EMBL" id="CAH0553916.1"/>
    </source>
</evidence>
<evidence type="ECO:0000256" key="9">
    <source>
        <dbReference type="RuleBase" id="RU362125"/>
    </source>
</evidence>
<dbReference type="InterPro" id="IPR009075">
    <property type="entry name" value="AcylCo_DH/oxidase_C"/>
</dbReference>
<dbReference type="GO" id="GO:0050660">
    <property type="term" value="F:flavin adenine dinucleotide binding"/>
    <property type="evidence" value="ECO:0007669"/>
    <property type="project" value="InterPro"/>
</dbReference>
<evidence type="ECO:0000259" key="11">
    <source>
        <dbReference type="Pfam" id="PF02770"/>
    </source>
</evidence>
<evidence type="ECO:0000259" key="12">
    <source>
        <dbReference type="Pfam" id="PF21343"/>
    </source>
</evidence>
<keyword evidence="5 9" id="KW-0274">FAD</keyword>
<comment type="similarity">
    <text evidence="3 9">Belongs to the acyl-CoA dehydrogenase family.</text>
</comment>
<dbReference type="PANTHER" id="PTHR43884:SF9">
    <property type="entry name" value="COMPLEX I ASSEMBLY FACTOR ACAD9, MITOCHONDRIAL"/>
    <property type="match status" value="1"/>
</dbReference>
<organism evidence="13 14">
    <name type="scientific">Brassicogethes aeneus</name>
    <name type="common">Rape pollen beetle</name>
    <name type="synonym">Meligethes aeneus</name>
    <dbReference type="NCBI Taxonomy" id="1431903"/>
    <lineage>
        <taxon>Eukaryota</taxon>
        <taxon>Metazoa</taxon>
        <taxon>Ecdysozoa</taxon>
        <taxon>Arthropoda</taxon>
        <taxon>Hexapoda</taxon>
        <taxon>Insecta</taxon>
        <taxon>Pterygota</taxon>
        <taxon>Neoptera</taxon>
        <taxon>Endopterygota</taxon>
        <taxon>Coleoptera</taxon>
        <taxon>Polyphaga</taxon>
        <taxon>Cucujiformia</taxon>
        <taxon>Nitidulidae</taxon>
        <taxon>Meligethinae</taxon>
        <taxon>Brassicogethes</taxon>
    </lineage>
</organism>
<dbReference type="Gene3D" id="1.20.140.10">
    <property type="entry name" value="Butyryl-CoA Dehydrogenase, subunit A, domain 3"/>
    <property type="match status" value="2"/>
</dbReference>
<dbReference type="InterPro" id="IPR006091">
    <property type="entry name" value="Acyl-CoA_Oxase/DH_mid-dom"/>
</dbReference>
<accession>A0A9P0FH57</accession>
<protein>
    <submittedName>
        <fullName evidence="13">Uncharacterized protein</fullName>
    </submittedName>
</protein>
<dbReference type="GO" id="GO:0005739">
    <property type="term" value="C:mitochondrion"/>
    <property type="evidence" value="ECO:0007669"/>
    <property type="project" value="UniProtKB-SubCell"/>
</dbReference>
<dbReference type="GO" id="GO:0003995">
    <property type="term" value="F:acyl-CoA dehydrogenase activity"/>
    <property type="evidence" value="ECO:0007669"/>
    <property type="project" value="TreeGrafter"/>
</dbReference>
<comment type="subcellular location">
    <subcellularLocation>
        <location evidence="2">Mitochondrion</location>
    </subcellularLocation>
</comment>
<keyword evidence="7 9" id="KW-0560">Oxidoreductase</keyword>
<feature type="domain" description="Acyl-CoA oxidase/dehydrogenase middle" evidence="11">
    <location>
        <begin position="203"/>
        <end position="294"/>
    </location>
</feature>
<evidence type="ECO:0000256" key="4">
    <source>
        <dbReference type="ARBA" id="ARBA00022630"/>
    </source>
</evidence>
<keyword evidence="4 9" id="KW-0285">Flavoprotein</keyword>
<evidence type="ECO:0000256" key="3">
    <source>
        <dbReference type="ARBA" id="ARBA00009347"/>
    </source>
</evidence>
<gene>
    <name evidence="13" type="ORF">MELIAE_LOCUS5800</name>
</gene>
<feature type="domain" description="ACAD9/ACADV-like C-terminal" evidence="12">
    <location>
        <begin position="509"/>
        <end position="627"/>
    </location>
</feature>
<evidence type="ECO:0000256" key="2">
    <source>
        <dbReference type="ARBA" id="ARBA00004173"/>
    </source>
</evidence>
<reference evidence="13" key="1">
    <citation type="submission" date="2021-12" db="EMBL/GenBank/DDBJ databases">
        <authorList>
            <person name="King R."/>
        </authorList>
    </citation>
    <scope>NUCLEOTIDE SEQUENCE</scope>
</reference>
<comment type="cofactor">
    <cofactor evidence="1 9">
        <name>FAD</name>
        <dbReference type="ChEBI" id="CHEBI:57692"/>
    </cofactor>
</comment>
<evidence type="ECO:0000313" key="14">
    <source>
        <dbReference type="Proteomes" id="UP001154078"/>
    </source>
</evidence>
<evidence type="ECO:0000256" key="7">
    <source>
        <dbReference type="ARBA" id="ARBA00023002"/>
    </source>
</evidence>
<proteinExistence type="inferred from homology"/>
<dbReference type="GO" id="GO:0006631">
    <property type="term" value="P:fatty acid metabolic process"/>
    <property type="evidence" value="ECO:0007669"/>
    <property type="project" value="UniProtKB-ARBA"/>
</dbReference>